<reference evidence="1 2" key="1">
    <citation type="submission" date="2017-12" db="EMBL/GenBank/DDBJ databases">
        <title>Genomes of bacteria within cyanobacterial aggregates.</title>
        <authorList>
            <person name="Cai H."/>
        </authorList>
    </citation>
    <scope>NUCLEOTIDE SEQUENCE [LARGE SCALE GENOMIC DNA]</scope>
    <source>
        <strain evidence="1 2">TH16</strain>
    </source>
</reference>
<accession>A0A2K9NEC9</accession>
<dbReference type="Proteomes" id="UP000234752">
    <property type="component" value="Chromosome eg_1"/>
</dbReference>
<name>A0A2K9NEC9_9PROT</name>
<evidence type="ECO:0000313" key="1">
    <source>
        <dbReference type="EMBL" id="AUN31352.1"/>
    </source>
</evidence>
<gene>
    <name evidence="1" type="ORF">C0V82_14735</name>
</gene>
<keyword evidence="2" id="KW-1185">Reference proteome</keyword>
<dbReference type="Pfam" id="PF20308">
    <property type="entry name" value="TPR-S"/>
    <property type="match status" value="1"/>
</dbReference>
<dbReference type="InterPro" id="IPR046880">
    <property type="entry name" value="TPR-S"/>
</dbReference>
<dbReference type="OrthoDB" id="5379851at2"/>
<organism evidence="1 2">
    <name type="scientific">Niveispirillum cyanobacteriorum</name>
    <dbReference type="NCBI Taxonomy" id="1612173"/>
    <lineage>
        <taxon>Bacteria</taxon>
        <taxon>Pseudomonadati</taxon>
        <taxon>Pseudomonadota</taxon>
        <taxon>Alphaproteobacteria</taxon>
        <taxon>Rhodospirillales</taxon>
        <taxon>Azospirillaceae</taxon>
        <taxon>Niveispirillum</taxon>
    </lineage>
</organism>
<dbReference type="AlphaFoldDB" id="A0A2K9NEC9"/>
<dbReference type="KEGG" id="ncb:C0V82_14735"/>
<proteinExistence type="predicted"/>
<sequence>MPPVRHLQAASKRGKAVDEKVCFVIMGFGKKLDPASGRLLDLNKTYECIIKPAVERAGMRCVRADEVMHSGLIDNEMYSLLLKADLVIADISTGNPNALYELGVRHTMRPYSTIIMKELDGNIYFDLSHNNIFQYKHMGDDIGYSEAIRAQVDLKNLIEEVMSNPKNDSPVYTYIPNLTQPILSSEQMERVIERMEKTEEIYQSSLGDANSFMRQSDFSSALKPLSLLHARRPNDPYIVQQLALATYKSKQPSIISSLVSAREIINKLEPDNCIDPETLGIAGSINKRLYSATDDESFLNQSIFYYRRGYEVRRDYYNGENYATCLLLKSKIQKDKVEKRYYMMSAQKIFEEVLLIVSALEESDFSERSDAKWIMATKLNCLRATNADYEKFKNFEDLKSKMSEWEYESFLEANSFIGHIVGGK</sequence>
<dbReference type="EMBL" id="CP025611">
    <property type="protein sequence ID" value="AUN31352.1"/>
    <property type="molecule type" value="Genomic_DNA"/>
</dbReference>
<evidence type="ECO:0000313" key="2">
    <source>
        <dbReference type="Proteomes" id="UP000234752"/>
    </source>
</evidence>
<protein>
    <submittedName>
        <fullName evidence="1">Uncharacterized protein</fullName>
    </submittedName>
</protein>